<keyword evidence="9 11" id="KW-0539">Nucleus</keyword>
<dbReference type="PIRSF" id="PIRSF005719">
    <property type="entry name" value="SMC"/>
    <property type="match status" value="1"/>
</dbReference>
<dbReference type="InterPro" id="IPR024704">
    <property type="entry name" value="SMC"/>
</dbReference>
<evidence type="ECO:0000256" key="3">
    <source>
        <dbReference type="ARBA" id="ARBA00022618"/>
    </source>
</evidence>
<evidence type="ECO:0000256" key="2">
    <source>
        <dbReference type="ARBA" id="ARBA00006005"/>
    </source>
</evidence>
<protein>
    <recommendedName>
        <fullName evidence="11">Structural maintenance of chromosomes protein</fullName>
    </recommendedName>
</protein>
<dbReference type="FunFam" id="3.40.50.300:FF:000481">
    <property type="entry name" value="Structural maintenance of chromosomes 4"/>
    <property type="match status" value="1"/>
</dbReference>
<feature type="coiled-coil region" evidence="12">
    <location>
        <begin position="427"/>
        <end position="475"/>
    </location>
</feature>
<evidence type="ECO:0000259" key="14">
    <source>
        <dbReference type="SMART" id="SM00968"/>
    </source>
</evidence>
<keyword evidence="7 12" id="KW-0175">Coiled coil</keyword>
<proteinExistence type="inferred from homology"/>
<dbReference type="Gene3D" id="3.40.50.300">
    <property type="entry name" value="P-loop containing nucleotide triphosphate hydrolases"/>
    <property type="match status" value="2"/>
</dbReference>
<dbReference type="InterPro" id="IPR010935">
    <property type="entry name" value="SMC_hinge"/>
</dbReference>
<dbReference type="Proteomes" id="UP001530315">
    <property type="component" value="Unassembled WGS sequence"/>
</dbReference>
<comment type="subcellular location">
    <subcellularLocation>
        <location evidence="1 11">Nucleus</location>
    </subcellularLocation>
</comment>
<comment type="similarity">
    <text evidence="2">Belongs to the SMC family. SMC4 subfamily.</text>
</comment>
<dbReference type="PANTHER" id="PTHR18937">
    <property type="entry name" value="STRUCTURAL MAINTENANCE OF CHROMOSOMES SMC FAMILY MEMBER"/>
    <property type="match status" value="1"/>
</dbReference>
<organism evidence="15 16">
    <name type="scientific">Stephanodiscus triporus</name>
    <dbReference type="NCBI Taxonomy" id="2934178"/>
    <lineage>
        <taxon>Eukaryota</taxon>
        <taxon>Sar</taxon>
        <taxon>Stramenopiles</taxon>
        <taxon>Ochrophyta</taxon>
        <taxon>Bacillariophyta</taxon>
        <taxon>Coscinodiscophyceae</taxon>
        <taxon>Thalassiosirophycidae</taxon>
        <taxon>Stephanodiscales</taxon>
        <taxon>Stephanodiscaceae</taxon>
        <taxon>Stephanodiscus</taxon>
    </lineage>
</organism>
<keyword evidence="8" id="KW-0226">DNA condensation</keyword>
<keyword evidence="6" id="KW-0067">ATP-binding</keyword>
<dbReference type="EMBL" id="JALLAZ020000608">
    <property type="protein sequence ID" value="KAL3791057.1"/>
    <property type="molecule type" value="Genomic_DNA"/>
</dbReference>
<dbReference type="Gene3D" id="1.20.1060.20">
    <property type="match status" value="1"/>
</dbReference>
<feature type="compositionally biased region" description="Acidic residues" evidence="13">
    <location>
        <begin position="16"/>
        <end position="28"/>
    </location>
</feature>
<feature type="compositionally biased region" description="Acidic residues" evidence="13">
    <location>
        <begin position="1114"/>
        <end position="1125"/>
    </location>
</feature>
<accession>A0ABD3PTA1</accession>
<keyword evidence="5" id="KW-0498">Mitosis</keyword>
<dbReference type="SMART" id="SM00968">
    <property type="entry name" value="SMC_hinge"/>
    <property type="match status" value="1"/>
</dbReference>
<evidence type="ECO:0000256" key="7">
    <source>
        <dbReference type="ARBA" id="ARBA00023054"/>
    </source>
</evidence>
<keyword evidence="10" id="KW-0131">Cell cycle</keyword>
<dbReference type="InterPro" id="IPR036277">
    <property type="entry name" value="SMC_hinge_sf"/>
</dbReference>
<feature type="region of interest" description="Disordered" evidence="13">
    <location>
        <begin position="1"/>
        <end position="52"/>
    </location>
</feature>
<keyword evidence="16" id="KW-1185">Reference proteome</keyword>
<feature type="domain" description="SMC hinge" evidence="14">
    <location>
        <begin position="639"/>
        <end position="753"/>
    </location>
</feature>
<evidence type="ECO:0000256" key="11">
    <source>
        <dbReference type="PIRNR" id="PIRNR005719"/>
    </source>
</evidence>
<dbReference type="GO" id="GO:0030261">
    <property type="term" value="P:chromosome condensation"/>
    <property type="evidence" value="ECO:0007669"/>
    <property type="project" value="UniProtKB-KW"/>
</dbReference>
<dbReference type="GO" id="GO:0005634">
    <property type="term" value="C:nucleus"/>
    <property type="evidence" value="ECO:0007669"/>
    <property type="project" value="UniProtKB-SubCell"/>
</dbReference>
<evidence type="ECO:0000256" key="8">
    <source>
        <dbReference type="ARBA" id="ARBA00023067"/>
    </source>
</evidence>
<feature type="region of interest" description="Disordered" evidence="13">
    <location>
        <begin position="1385"/>
        <end position="1409"/>
    </location>
</feature>
<dbReference type="SUPFAM" id="SSF75553">
    <property type="entry name" value="Smc hinge domain"/>
    <property type="match status" value="1"/>
</dbReference>
<evidence type="ECO:0000256" key="13">
    <source>
        <dbReference type="SAM" id="MobiDB-lite"/>
    </source>
</evidence>
<evidence type="ECO:0000256" key="10">
    <source>
        <dbReference type="ARBA" id="ARBA00023306"/>
    </source>
</evidence>
<feature type="region of interest" description="Disordered" evidence="13">
    <location>
        <begin position="1089"/>
        <end position="1153"/>
    </location>
</feature>
<dbReference type="PANTHER" id="PTHR18937:SF172">
    <property type="entry name" value="STRUCTURAL MAINTENANCE OF CHROMOSOMES PROTEIN"/>
    <property type="match status" value="1"/>
</dbReference>
<dbReference type="Pfam" id="PF02463">
    <property type="entry name" value="SMC_N"/>
    <property type="match status" value="1"/>
</dbReference>
<dbReference type="SUPFAM" id="SSF52540">
    <property type="entry name" value="P-loop containing nucleoside triphosphate hydrolases"/>
    <property type="match status" value="1"/>
</dbReference>
<gene>
    <name evidence="15" type="ORF">ACHAW5_002834</name>
</gene>
<dbReference type="Gene3D" id="3.30.70.1620">
    <property type="match status" value="1"/>
</dbReference>
<feature type="coiled-coil region" evidence="12">
    <location>
        <begin position="934"/>
        <end position="1073"/>
    </location>
</feature>
<feature type="compositionally biased region" description="Acidic residues" evidence="13">
    <location>
        <begin position="1089"/>
        <end position="1101"/>
    </location>
</feature>
<evidence type="ECO:0000256" key="9">
    <source>
        <dbReference type="ARBA" id="ARBA00023242"/>
    </source>
</evidence>
<evidence type="ECO:0000256" key="12">
    <source>
        <dbReference type="SAM" id="Coils"/>
    </source>
</evidence>
<evidence type="ECO:0000313" key="16">
    <source>
        <dbReference type="Proteomes" id="UP001530315"/>
    </source>
</evidence>
<dbReference type="Pfam" id="PF06470">
    <property type="entry name" value="SMC_hinge"/>
    <property type="match status" value="1"/>
</dbReference>
<dbReference type="GO" id="GO:0005524">
    <property type="term" value="F:ATP binding"/>
    <property type="evidence" value="ECO:0007669"/>
    <property type="project" value="UniProtKB-KW"/>
</dbReference>
<evidence type="ECO:0000256" key="1">
    <source>
        <dbReference type="ARBA" id="ARBA00004123"/>
    </source>
</evidence>
<feature type="coiled-coil region" evidence="12">
    <location>
        <begin position="804"/>
        <end position="845"/>
    </location>
</feature>
<name>A0ABD3PTA1_9STRA</name>
<keyword evidence="3" id="KW-0132">Cell division</keyword>
<dbReference type="InterPro" id="IPR027417">
    <property type="entry name" value="P-loop_NTPase"/>
</dbReference>
<evidence type="ECO:0000256" key="4">
    <source>
        <dbReference type="ARBA" id="ARBA00022741"/>
    </source>
</evidence>
<sequence length="1409" mass="156660">MTTFATEDAPPAAIGAEDDDNSASEMVEEMTTAADVPNAAAEEEVGPAVEEERPPPRLMITKMRDRVVVFPHVATNPHDNDTISALVVSAVPCFGRTTRPADRRQVLENFKSYAGIKTIGPFHKCFSSVVGPNGSGKSNVIDAMLFVFGKRAKKLRLNKVSELIHSSDACASSPPQHAKVSVYLQEIVDTGGGDDEYDVVEGTEVVISRVARRDNSSQYQIDGRTSTFGQVSEYLGRRGIDLDNNRFLILQGEVEMISMMPPKGRADGNDEGLLEYLEDIIGSNKYVERANLAAARVEQLGEVRQERLNRVKAAEKEKDGLSGAKAEAEALVGKDREIRCKRNVLYQLYAMHARKEGEVAAEERSVLGDRLEDERTRLAEADARVAEIESGMSGRKREYDEVYAELCETKEAYASYERQDIQTRENIKHERGNIKKLEDKVAGEQKKAEDARAAMDEAEGSLSTLEDRIERCVEVKAVEDARLEAIFETTKNVTERLRLELEEKAKELAPMQQERTVFQNSLDTAQMEVDLLVDATTRASEQLAKAEKELSSIDDGQGAKRKELAECEEELSSSKARVVQAEDELGELGLRETTLAKRSAELLTQVEVARSSMQSSTGHSRVASAILKASKKGGALANCGVMGRLGDLATIDERYDVAVSTACGMLDHIVVQTTAGTQKCLEHLRKNNLGRASFVPLDKMKKGAHDRTVETPEGAPRLFDLINPGLVSIAPALFLAVGDTLVAPDLETATRWAYDFGKRWRVVTICGKLIETSGTMSGGGNTVQKGKMKLSNGQKGTAEMGPMADSSPEDLKRLEEEAKAAQDELKACRDRRRELSDEIRSLNKLIKAHLVKLPKLRMEIEGFDTTREMLTKQLPSLREQSTLSVADEKKKEELLVKVKKCKSDMASCVAATTELEAEVTKLQNSIINAGGSKLKNQQKACDKAKKDLNDANKELNAAKSTISNCKKVIAKAERAKETAAIDLQQSRERLEQMQAEHQGLEEQAKEVMEAYEQVKKDEAEKREALSLVSKECEKLKHAQQKLKCAEVELNAKLETLDKQIKDSEKKVIHWEKEIEQLCMVEKQEEVDYDFSDDEDEDEDEGGDQKMSNKAKESDVEEDDAMDDSNVEVNKNCSDTEGPKDGDDAEIEKTTSSSSLPKLADFSLEQYNMESIKNDIAVLEKERDSLAKNANMGAIAEYRKKEADYLSRVTDLDQITSERNEARKEHEELRRLRLEMFMDGFLQITLKLKEMYQMITLGGDAELELVDSLDPFSEGIVFSVRPPKKSWKNIANLSGGEKTLSSLALVFALHHYKPTPLYVMDEIDAALDFKNVSIVAHYIKERTKNAQFIIISLRNNMFELADRLVGIYKTNNCTNSVTINPRLYSQKKSESDQGTSTPFKDRTNAGLIAA</sequence>
<feature type="coiled-coil region" evidence="12">
    <location>
        <begin position="297"/>
        <end position="331"/>
    </location>
</feature>
<evidence type="ECO:0000256" key="5">
    <source>
        <dbReference type="ARBA" id="ARBA00022776"/>
    </source>
</evidence>
<dbReference type="GO" id="GO:0051301">
    <property type="term" value="P:cell division"/>
    <property type="evidence" value="ECO:0007669"/>
    <property type="project" value="UniProtKB-KW"/>
</dbReference>
<evidence type="ECO:0000313" key="15">
    <source>
        <dbReference type="EMBL" id="KAL3791057.1"/>
    </source>
</evidence>
<comment type="caution">
    <text evidence="15">The sequence shown here is derived from an EMBL/GenBank/DDBJ whole genome shotgun (WGS) entry which is preliminary data.</text>
</comment>
<feature type="coiled-coil region" evidence="12">
    <location>
        <begin position="1168"/>
        <end position="1234"/>
    </location>
</feature>
<evidence type="ECO:0000256" key="6">
    <source>
        <dbReference type="ARBA" id="ARBA00022840"/>
    </source>
</evidence>
<dbReference type="InterPro" id="IPR003395">
    <property type="entry name" value="RecF/RecN/SMC_N"/>
</dbReference>
<keyword evidence="4" id="KW-0547">Nucleotide-binding</keyword>
<reference evidence="15 16" key="1">
    <citation type="submission" date="2024-10" db="EMBL/GenBank/DDBJ databases">
        <title>Updated reference genomes for cyclostephanoid diatoms.</title>
        <authorList>
            <person name="Roberts W.R."/>
            <person name="Alverson A.J."/>
        </authorList>
    </citation>
    <scope>NUCLEOTIDE SEQUENCE [LARGE SCALE GENOMIC DNA]</scope>
    <source>
        <strain evidence="15 16">AJA276-08</strain>
    </source>
</reference>